<protein>
    <submittedName>
        <fullName evidence="2">Uncharacterized protein</fullName>
    </submittedName>
</protein>
<name>A0A7D5LCL9_9EURY</name>
<dbReference type="AlphaFoldDB" id="A0A7D5LCL9"/>
<dbReference type="RefSeq" id="WP_179270310.1">
    <property type="nucleotide sequence ID" value="NZ_CP058579.1"/>
</dbReference>
<feature type="region of interest" description="Disordered" evidence="1">
    <location>
        <begin position="41"/>
        <end position="61"/>
    </location>
</feature>
<dbReference type="Proteomes" id="UP000509626">
    <property type="component" value="Chromosome"/>
</dbReference>
<proteinExistence type="predicted"/>
<dbReference type="KEGG" id="halu:HUG12_19145"/>
<dbReference type="OrthoDB" id="337997at2157"/>
<sequence length="213" mass="23461">MTTPMLNFFTGSCEITGMNRRTILGTTGGLLMTLSGCSDRLSASSDTDTRTSSTATGTPTTPCDRELKHITTERTVETGTLEGFELTLSEGSVPLAGTLTVRLTNTTDEERDSGIKSKYDVQRRTDAGWRSVFRYDGPGWEDLAVGHDPGEGYRWELTLTEDGLTRPREEELGPAYYVCDPIEAGVYRFLYFGISSPSARRSALGREFTVIRD</sequence>
<dbReference type="EMBL" id="CP058579">
    <property type="protein sequence ID" value="QLG63726.1"/>
    <property type="molecule type" value="Genomic_DNA"/>
</dbReference>
<evidence type="ECO:0000313" key="2">
    <source>
        <dbReference type="EMBL" id="QLG63726.1"/>
    </source>
</evidence>
<evidence type="ECO:0000313" key="3">
    <source>
        <dbReference type="Proteomes" id="UP000509626"/>
    </source>
</evidence>
<gene>
    <name evidence="2" type="ORF">HUG12_19145</name>
</gene>
<accession>A0A7D5LCL9</accession>
<reference evidence="2 3" key="1">
    <citation type="submission" date="2020-06" db="EMBL/GenBank/DDBJ databases">
        <title>NJ-3-1, isolated from saline soil.</title>
        <authorList>
            <person name="Cui H.L."/>
            <person name="Shi X."/>
        </authorList>
    </citation>
    <scope>NUCLEOTIDE SEQUENCE [LARGE SCALE GENOMIC DNA]</scope>
    <source>
        <strain evidence="2 3">NJ-3-1</strain>
    </source>
</reference>
<evidence type="ECO:0000256" key="1">
    <source>
        <dbReference type="SAM" id="MobiDB-lite"/>
    </source>
</evidence>
<keyword evidence="3" id="KW-1185">Reference proteome</keyword>
<dbReference type="GeneID" id="56039622"/>
<organism evidence="2 3">
    <name type="scientific">Halorarum salinum</name>
    <dbReference type="NCBI Taxonomy" id="2743089"/>
    <lineage>
        <taxon>Archaea</taxon>
        <taxon>Methanobacteriati</taxon>
        <taxon>Methanobacteriota</taxon>
        <taxon>Stenosarchaea group</taxon>
        <taxon>Halobacteria</taxon>
        <taxon>Halobacteriales</taxon>
        <taxon>Haloferacaceae</taxon>
        <taxon>Halorarum</taxon>
    </lineage>
</organism>